<gene>
    <name evidence="2" type="ORF">B0I35DRAFT_477301</name>
</gene>
<evidence type="ECO:0000256" key="1">
    <source>
        <dbReference type="SAM" id="MobiDB-lite"/>
    </source>
</evidence>
<evidence type="ECO:0000313" key="2">
    <source>
        <dbReference type="EMBL" id="KAH7320747.1"/>
    </source>
</evidence>
<proteinExistence type="predicted"/>
<protein>
    <submittedName>
        <fullName evidence="2">Uncharacterized protein</fullName>
    </submittedName>
</protein>
<reference evidence="2" key="1">
    <citation type="journal article" date="2021" name="Nat. Commun.">
        <title>Genetic determinants of endophytism in the Arabidopsis root mycobiome.</title>
        <authorList>
            <person name="Mesny F."/>
            <person name="Miyauchi S."/>
            <person name="Thiergart T."/>
            <person name="Pickel B."/>
            <person name="Atanasova L."/>
            <person name="Karlsson M."/>
            <person name="Huettel B."/>
            <person name="Barry K.W."/>
            <person name="Haridas S."/>
            <person name="Chen C."/>
            <person name="Bauer D."/>
            <person name="Andreopoulos W."/>
            <person name="Pangilinan J."/>
            <person name="LaButti K."/>
            <person name="Riley R."/>
            <person name="Lipzen A."/>
            <person name="Clum A."/>
            <person name="Drula E."/>
            <person name="Henrissat B."/>
            <person name="Kohler A."/>
            <person name="Grigoriev I.V."/>
            <person name="Martin F.M."/>
            <person name="Hacquard S."/>
        </authorList>
    </citation>
    <scope>NUCLEOTIDE SEQUENCE</scope>
    <source>
        <strain evidence="2">MPI-CAGE-CH-0235</strain>
    </source>
</reference>
<dbReference type="AlphaFoldDB" id="A0A8K0SV57"/>
<feature type="compositionally biased region" description="Polar residues" evidence="1">
    <location>
        <begin position="12"/>
        <end position="25"/>
    </location>
</feature>
<dbReference type="Proteomes" id="UP000813444">
    <property type="component" value="Unassembled WGS sequence"/>
</dbReference>
<evidence type="ECO:0000313" key="3">
    <source>
        <dbReference type="Proteomes" id="UP000813444"/>
    </source>
</evidence>
<feature type="region of interest" description="Disordered" evidence="1">
    <location>
        <begin position="1"/>
        <end position="25"/>
    </location>
</feature>
<accession>A0A8K0SV57</accession>
<keyword evidence="3" id="KW-1185">Reference proteome</keyword>
<sequence length="230" mass="25873">MAYEDSMKGPSAITTSITESTGSASADTTSVKLAERWAIVEDPRMMECDYWPPLPAFFLVAVSTSPVGPSMPMFGLHMHVEETHNRDLVKDMFTPQYSSHEGHGSVFFLDCESRLYTQANGSDVFAALPDFHGLGLFGFLRQKDIEHNKYPYVTCYFKTPSGRLEGDYAELGCVVRLLWRNRIRKQVRSIFQYCPIYGEGFDTGTVIVPANEINMPPTCFNITYLAKLAH</sequence>
<dbReference type="EMBL" id="JAGPNK010000005">
    <property type="protein sequence ID" value="KAH7320747.1"/>
    <property type="molecule type" value="Genomic_DNA"/>
</dbReference>
<comment type="caution">
    <text evidence="2">The sequence shown here is derived from an EMBL/GenBank/DDBJ whole genome shotgun (WGS) entry which is preliminary data.</text>
</comment>
<dbReference type="OrthoDB" id="3544386at2759"/>
<organism evidence="2 3">
    <name type="scientific">Stachybotrys elegans</name>
    <dbReference type="NCBI Taxonomy" id="80388"/>
    <lineage>
        <taxon>Eukaryota</taxon>
        <taxon>Fungi</taxon>
        <taxon>Dikarya</taxon>
        <taxon>Ascomycota</taxon>
        <taxon>Pezizomycotina</taxon>
        <taxon>Sordariomycetes</taxon>
        <taxon>Hypocreomycetidae</taxon>
        <taxon>Hypocreales</taxon>
        <taxon>Stachybotryaceae</taxon>
        <taxon>Stachybotrys</taxon>
    </lineage>
</organism>
<name>A0A8K0SV57_9HYPO</name>